<keyword evidence="7" id="KW-1185">Reference proteome</keyword>
<comment type="caution">
    <text evidence="6">The sequence shown here is derived from an EMBL/GenBank/DDBJ whole genome shotgun (WGS) entry which is preliminary data.</text>
</comment>
<comment type="subcellular location">
    <subcellularLocation>
        <location evidence="1">Nucleus</location>
        <location evidence="1">Nucleolus</location>
    </subcellularLocation>
</comment>
<name>A0A9W8Z0Y8_9PEZI</name>
<feature type="region of interest" description="Disordered" evidence="5">
    <location>
        <begin position="1"/>
        <end position="36"/>
    </location>
</feature>
<sequence>MAPTAPTKRKPLRLKSAERLANPLLPRKVHRPDSAVTDTFLSTKTDKRLIKHASFVSRITKPASTPASRKNAKRAAKKRDQIKTFAAEGLLDALPTLTDAEVAGGQTEREGRVRHKSIKSARGALKKKERVVRSEMERFGMSLAQLETVKEAAAPPVPAAVPAAGDAKMEGVEDAPAASGAAGRFAALRGFIAATMEQNPAFAARKVDGKGT</sequence>
<dbReference type="GO" id="GO:0030686">
    <property type="term" value="C:90S preribosome"/>
    <property type="evidence" value="ECO:0007669"/>
    <property type="project" value="InterPro"/>
</dbReference>
<evidence type="ECO:0000256" key="4">
    <source>
        <dbReference type="ARBA" id="ARBA00023242"/>
    </source>
</evidence>
<keyword evidence="4" id="KW-0539">Nucleus</keyword>
<evidence type="ECO:0000256" key="5">
    <source>
        <dbReference type="SAM" id="MobiDB-lite"/>
    </source>
</evidence>
<evidence type="ECO:0000313" key="6">
    <source>
        <dbReference type="EMBL" id="KAJ4394492.1"/>
    </source>
</evidence>
<dbReference type="GO" id="GO:0030688">
    <property type="term" value="C:preribosome, small subunit precursor"/>
    <property type="evidence" value="ECO:0007669"/>
    <property type="project" value="InterPro"/>
</dbReference>
<dbReference type="Pfam" id="PF15341">
    <property type="entry name" value="SLX9"/>
    <property type="match status" value="1"/>
</dbReference>
<reference evidence="6" key="1">
    <citation type="submission" date="2022-10" db="EMBL/GenBank/DDBJ databases">
        <title>Tapping the CABI collections for fungal endophytes: first genome assemblies for Collariella, Neodidymelliopsis, Ascochyta clinopodiicola, Didymella pomorum, Didymosphaeria variabile, Neocosmospora piperis and Neocucurbitaria cava.</title>
        <authorList>
            <person name="Hill R."/>
        </authorList>
    </citation>
    <scope>NUCLEOTIDE SEQUENCE</scope>
    <source>
        <strain evidence="6">IMI 355082</strain>
    </source>
</reference>
<comment type="similarity">
    <text evidence="2">Belongs to the SLX9 family.</text>
</comment>
<dbReference type="Proteomes" id="UP001140453">
    <property type="component" value="Unassembled WGS sequence"/>
</dbReference>
<dbReference type="GO" id="GO:0005730">
    <property type="term" value="C:nucleolus"/>
    <property type="evidence" value="ECO:0007669"/>
    <property type="project" value="UniProtKB-SubCell"/>
</dbReference>
<evidence type="ECO:0000256" key="3">
    <source>
        <dbReference type="ARBA" id="ARBA00021321"/>
    </source>
</evidence>
<evidence type="ECO:0000256" key="2">
    <source>
        <dbReference type="ARBA" id="ARBA00011022"/>
    </source>
</evidence>
<organism evidence="6 7">
    <name type="scientific">Gnomoniopsis smithogilvyi</name>
    <dbReference type="NCBI Taxonomy" id="1191159"/>
    <lineage>
        <taxon>Eukaryota</taxon>
        <taxon>Fungi</taxon>
        <taxon>Dikarya</taxon>
        <taxon>Ascomycota</taxon>
        <taxon>Pezizomycotina</taxon>
        <taxon>Sordariomycetes</taxon>
        <taxon>Sordariomycetidae</taxon>
        <taxon>Diaporthales</taxon>
        <taxon>Gnomoniaceae</taxon>
        <taxon>Gnomoniopsis</taxon>
    </lineage>
</organism>
<dbReference type="InterPro" id="IPR028160">
    <property type="entry name" value="Slx9-like"/>
</dbReference>
<gene>
    <name evidence="6" type="ORF">N0V93_003710</name>
</gene>
<evidence type="ECO:0000256" key="1">
    <source>
        <dbReference type="ARBA" id="ARBA00004604"/>
    </source>
</evidence>
<proteinExistence type="inferred from homology"/>
<accession>A0A9W8Z0Y8</accession>
<evidence type="ECO:0000313" key="7">
    <source>
        <dbReference type="Proteomes" id="UP001140453"/>
    </source>
</evidence>
<protein>
    <recommendedName>
        <fullName evidence="3">Ribosome biogenesis protein SLX9</fullName>
    </recommendedName>
</protein>
<dbReference type="OrthoDB" id="5429132at2759"/>
<dbReference type="AlphaFoldDB" id="A0A9W8Z0Y8"/>
<dbReference type="EMBL" id="JAPEVB010000002">
    <property type="protein sequence ID" value="KAJ4394492.1"/>
    <property type="molecule type" value="Genomic_DNA"/>
</dbReference>
<dbReference type="GO" id="GO:0000462">
    <property type="term" value="P:maturation of SSU-rRNA from tricistronic rRNA transcript (SSU-rRNA, 5.8S rRNA, LSU-rRNA)"/>
    <property type="evidence" value="ECO:0007669"/>
    <property type="project" value="InterPro"/>
</dbReference>